<reference evidence="2 3" key="1">
    <citation type="submission" date="2013-03" db="EMBL/GenBank/DDBJ databases">
        <title>The Genome Sequence of Exophiala aquamarina CBS 119918.</title>
        <authorList>
            <consortium name="The Broad Institute Genomics Platform"/>
            <person name="Cuomo C."/>
            <person name="de Hoog S."/>
            <person name="Gorbushina A."/>
            <person name="Walker B."/>
            <person name="Young S.K."/>
            <person name="Zeng Q."/>
            <person name="Gargeya S."/>
            <person name="Fitzgerald M."/>
            <person name="Haas B."/>
            <person name="Abouelleil A."/>
            <person name="Allen A.W."/>
            <person name="Alvarado L."/>
            <person name="Arachchi H.M."/>
            <person name="Berlin A.M."/>
            <person name="Chapman S.B."/>
            <person name="Gainer-Dewar J."/>
            <person name="Goldberg J."/>
            <person name="Griggs A."/>
            <person name="Gujja S."/>
            <person name="Hansen M."/>
            <person name="Howarth C."/>
            <person name="Imamovic A."/>
            <person name="Ireland A."/>
            <person name="Larimer J."/>
            <person name="McCowan C."/>
            <person name="Murphy C."/>
            <person name="Pearson M."/>
            <person name="Poon T.W."/>
            <person name="Priest M."/>
            <person name="Roberts A."/>
            <person name="Saif S."/>
            <person name="Shea T."/>
            <person name="Sisk P."/>
            <person name="Sykes S."/>
            <person name="Wortman J."/>
            <person name="Nusbaum C."/>
            <person name="Birren B."/>
        </authorList>
    </citation>
    <scope>NUCLEOTIDE SEQUENCE [LARGE SCALE GENOMIC DNA]</scope>
    <source>
        <strain evidence="2 3">CBS 119918</strain>
    </source>
</reference>
<dbReference type="GeneID" id="25277923"/>
<sequence length="680" mass="76062">MLGFSDFEVPGEVQHHGDGLTNWHDDNPLSEPPVEFDFEDFLNFDSEYYTNQSDLSNPPDITCPSLAQPKDRAHHLHQHNAQPSIESEEVWIRPRHSSIVGCSPNSPVHLLSSSWEAMLLTEHFARIYQTITAGTASIFLDYDCNLYPGRYRYRFDFAIPAHSYDPSFTALSVLPREPASMPFTSETLAPEVINRSPTRLNAAGSWQSSQIPGMHETIRAITILGAVRFLDHFGALYGNSPSTSLKCQSDEILKEVLRTFSFQWLATTNSPPEFKVSNSTFADSTASKSLPPPQSSLAFVHTWIRARSLIRNSQSVVSFGVVFATLLFDTIIVPGEAFAGLEDDISMHEFLDTGFQKLAYLEHLVEKYCDNLGMQSEHGALMESSLSIVRWFAYLRDTVVALMTDHPCRLQEVQCHNKVSPDSGILSLLEPAQSLGPLDDASLANICRRAIPETFAVWRKIVALREMCTKQCEDVWKFCPGRDSTITTITIAVNHFEQSFRPFMNHCRENFPKLSMALRRFVVFLVVFWDLGILVLAEILKVLSMESHPSNQHLVFQTQKYQWESAMSMAYTVECVLNLPTAEAFKPFSGLDPEVPLTASHVTPTIVVFALQKAIEQILDAKLSSGNNLDPDGIWDRALGILMKGLAALGVTVAGSRTATVSMQTLMRSHGDILSECWFV</sequence>
<dbReference type="EMBL" id="AMGV01000002">
    <property type="protein sequence ID" value="KEF61417.1"/>
    <property type="molecule type" value="Genomic_DNA"/>
</dbReference>
<protein>
    <recommendedName>
        <fullName evidence="4">Transcription factor domain-containing protein</fullName>
    </recommendedName>
</protein>
<keyword evidence="1" id="KW-0812">Transmembrane</keyword>
<dbReference type="VEuPathDB" id="FungiDB:A1O9_02983"/>
<gene>
    <name evidence="2" type="ORF">A1O9_02983</name>
</gene>
<dbReference type="STRING" id="1182545.A0A072PNV1"/>
<dbReference type="RefSeq" id="XP_013264007.1">
    <property type="nucleotide sequence ID" value="XM_013408553.1"/>
</dbReference>
<evidence type="ECO:0000313" key="2">
    <source>
        <dbReference type="EMBL" id="KEF61417.1"/>
    </source>
</evidence>
<dbReference type="OrthoDB" id="5958943at2759"/>
<feature type="transmembrane region" description="Helical" evidence="1">
    <location>
        <begin position="521"/>
        <end position="540"/>
    </location>
</feature>
<dbReference type="AlphaFoldDB" id="A0A072PNV1"/>
<keyword evidence="1" id="KW-1133">Transmembrane helix</keyword>
<evidence type="ECO:0000256" key="1">
    <source>
        <dbReference type="SAM" id="Phobius"/>
    </source>
</evidence>
<name>A0A072PNV1_9EURO</name>
<proteinExistence type="predicted"/>
<keyword evidence="1" id="KW-0472">Membrane</keyword>
<keyword evidence="3" id="KW-1185">Reference proteome</keyword>
<comment type="caution">
    <text evidence="2">The sequence shown here is derived from an EMBL/GenBank/DDBJ whole genome shotgun (WGS) entry which is preliminary data.</text>
</comment>
<dbReference type="Proteomes" id="UP000027920">
    <property type="component" value="Unassembled WGS sequence"/>
</dbReference>
<accession>A0A072PNV1</accession>
<dbReference type="HOGENOM" id="CLU_012318_0_0_1"/>
<evidence type="ECO:0008006" key="4">
    <source>
        <dbReference type="Google" id="ProtNLM"/>
    </source>
</evidence>
<evidence type="ECO:0000313" key="3">
    <source>
        <dbReference type="Proteomes" id="UP000027920"/>
    </source>
</evidence>
<organism evidence="2 3">
    <name type="scientific">Exophiala aquamarina CBS 119918</name>
    <dbReference type="NCBI Taxonomy" id="1182545"/>
    <lineage>
        <taxon>Eukaryota</taxon>
        <taxon>Fungi</taxon>
        <taxon>Dikarya</taxon>
        <taxon>Ascomycota</taxon>
        <taxon>Pezizomycotina</taxon>
        <taxon>Eurotiomycetes</taxon>
        <taxon>Chaetothyriomycetidae</taxon>
        <taxon>Chaetothyriales</taxon>
        <taxon>Herpotrichiellaceae</taxon>
        <taxon>Exophiala</taxon>
    </lineage>
</organism>